<dbReference type="GO" id="GO:0030245">
    <property type="term" value="P:cellulose catabolic process"/>
    <property type="evidence" value="ECO:0007669"/>
    <property type="project" value="UniProtKB-KW"/>
</dbReference>
<evidence type="ECO:0000259" key="18">
    <source>
        <dbReference type="SMART" id="SM01217"/>
    </source>
</evidence>
<feature type="domain" description="Fibronectin type III-like" evidence="18">
    <location>
        <begin position="706"/>
        <end position="774"/>
    </location>
</feature>
<evidence type="ECO:0000313" key="20">
    <source>
        <dbReference type="Proteomes" id="UP000094444"/>
    </source>
</evidence>
<dbReference type="InterPro" id="IPR036881">
    <property type="entry name" value="Glyco_hydro_3_C_sf"/>
</dbReference>
<dbReference type="InParanoid" id="A0A2P5IFW0"/>
<evidence type="ECO:0000256" key="10">
    <source>
        <dbReference type="ARBA" id="ARBA00023180"/>
    </source>
</evidence>
<evidence type="ECO:0000256" key="4">
    <source>
        <dbReference type="ARBA" id="ARBA00005336"/>
    </source>
</evidence>
<evidence type="ECO:0000256" key="17">
    <source>
        <dbReference type="ARBA" id="ARBA00083611"/>
    </source>
</evidence>
<dbReference type="SUPFAM" id="SSF52279">
    <property type="entry name" value="Beta-D-glucan exohydrolase, C-terminal domain"/>
    <property type="match status" value="1"/>
</dbReference>
<dbReference type="FunFam" id="3.20.20.300:FF:000002">
    <property type="entry name" value="Probable beta-glucosidase"/>
    <property type="match status" value="1"/>
</dbReference>
<dbReference type="EMBL" id="MAVT02000008">
    <property type="protein sequence ID" value="POS81383.1"/>
    <property type="molecule type" value="Genomic_DNA"/>
</dbReference>
<keyword evidence="10" id="KW-0325">Glycoprotein</keyword>
<dbReference type="InterPro" id="IPR001764">
    <property type="entry name" value="Glyco_hydro_3_N"/>
</dbReference>
<comment type="subcellular location">
    <subcellularLocation>
        <location evidence="2">Secreted</location>
    </subcellularLocation>
</comment>
<keyword evidence="8" id="KW-0378">Hydrolase</keyword>
<dbReference type="Pfam" id="PF01915">
    <property type="entry name" value="Glyco_hydro_3_C"/>
    <property type="match status" value="1"/>
</dbReference>
<keyword evidence="7" id="KW-0732">Signal</keyword>
<dbReference type="InterPro" id="IPR013783">
    <property type="entry name" value="Ig-like_fold"/>
</dbReference>
<dbReference type="GO" id="GO:0008422">
    <property type="term" value="F:beta-glucosidase activity"/>
    <property type="evidence" value="ECO:0007669"/>
    <property type="project" value="UniProtKB-EC"/>
</dbReference>
<protein>
    <recommendedName>
        <fullName evidence="14">Beta-glucosidase cel3A</fullName>
        <ecNumber evidence="5">3.2.1.21</ecNumber>
    </recommendedName>
    <alternativeName>
        <fullName evidence="15">Beta-D-glucoside glucohydrolase cel3A</fullName>
    </alternativeName>
    <alternativeName>
        <fullName evidence="17">Cellobiase cel3A</fullName>
    </alternativeName>
    <alternativeName>
        <fullName evidence="16">Gentiobiase cel3A</fullName>
    </alternativeName>
</protein>
<dbReference type="Gene3D" id="3.40.50.1700">
    <property type="entry name" value="Glycoside hydrolase family 3 C-terminal domain"/>
    <property type="match status" value="1"/>
</dbReference>
<evidence type="ECO:0000256" key="8">
    <source>
        <dbReference type="ARBA" id="ARBA00022801"/>
    </source>
</evidence>
<dbReference type="PANTHER" id="PTHR42715">
    <property type="entry name" value="BETA-GLUCOSIDASE"/>
    <property type="match status" value="1"/>
</dbReference>
<dbReference type="SMART" id="SM01217">
    <property type="entry name" value="Fn3_like"/>
    <property type="match status" value="1"/>
</dbReference>
<comment type="caution">
    <text evidence="19">The sequence shown here is derived from an EMBL/GenBank/DDBJ whole genome shotgun (WGS) entry which is preliminary data.</text>
</comment>
<keyword evidence="6" id="KW-0964">Secreted</keyword>
<dbReference type="InterPro" id="IPR036962">
    <property type="entry name" value="Glyco_hydro_3_N_sf"/>
</dbReference>
<evidence type="ECO:0000256" key="2">
    <source>
        <dbReference type="ARBA" id="ARBA00004613"/>
    </source>
</evidence>
<evidence type="ECO:0000256" key="6">
    <source>
        <dbReference type="ARBA" id="ARBA00022525"/>
    </source>
</evidence>
<evidence type="ECO:0000256" key="16">
    <source>
        <dbReference type="ARBA" id="ARBA00083231"/>
    </source>
</evidence>
<evidence type="ECO:0000256" key="11">
    <source>
        <dbReference type="ARBA" id="ARBA00023277"/>
    </source>
</evidence>
<name>A0A2P5IFW0_DIAHE</name>
<gene>
    <name evidence="19" type="ORF">DHEL01_v200217</name>
</gene>
<dbReference type="Pfam" id="PF00933">
    <property type="entry name" value="Glyco_hydro_3"/>
    <property type="match status" value="1"/>
</dbReference>
<accession>A0A2P5IFW0</accession>
<evidence type="ECO:0000256" key="1">
    <source>
        <dbReference type="ARBA" id="ARBA00000448"/>
    </source>
</evidence>
<dbReference type="AlphaFoldDB" id="A0A2P5IFW0"/>
<proteinExistence type="inferred from homology"/>
<evidence type="ECO:0000256" key="9">
    <source>
        <dbReference type="ARBA" id="ARBA00023001"/>
    </source>
</evidence>
<evidence type="ECO:0000256" key="7">
    <source>
        <dbReference type="ARBA" id="ARBA00022729"/>
    </source>
</evidence>
<evidence type="ECO:0000256" key="3">
    <source>
        <dbReference type="ARBA" id="ARBA00004987"/>
    </source>
</evidence>
<evidence type="ECO:0000256" key="14">
    <source>
        <dbReference type="ARBA" id="ARBA00070030"/>
    </source>
</evidence>
<dbReference type="Pfam" id="PF14310">
    <property type="entry name" value="Fn3-like"/>
    <property type="match status" value="1"/>
</dbReference>
<dbReference type="PANTHER" id="PTHR42715:SF5">
    <property type="entry name" value="BETA-GLUCOSIDASE M-RELATED"/>
    <property type="match status" value="1"/>
</dbReference>
<evidence type="ECO:0000256" key="15">
    <source>
        <dbReference type="ARBA" id="ARBA00078013"/>
    </source>
</evidence>
<comment type="pathway">
    <text evidence="3">Glycan metabolism; cellulose degradation.</text>
</comment>
<dbReference type="OrthoDB" id="416222at2759"/>
<keyword evidence="12" id="KW-0326">Glycosidase</keyword>
<evidence type="ECO:0000256" key="13">
    <source>
        <dbReference type="ARBA" id="ARBA00023326"/>
    </source>
</evidence>
<comment type="catalytic activity">
    <reaction evidence="1">
        <text>Hydrolysis of terminal, non-reducing beta-D-glucosyl residues with release of beta-D-glucose.</text>
        <dbReference type="EC" id="3.2.1.21"/>
    </reaction>
</comment>
<reference evidence="19" key="1">
    <citation type="submission" date="2017-09" db="EMBL/GenBank/DDBJ databases">
        <title>Polyketide synthases of a Diaporthe helianthi virulent isolate.</title>
        <authorList>
            <person name="Baroncelli R."/>
        </authorList>
    </citation>
    <scope>NUCLEOTIDE SEQUENCE [LARGE SCALE GENOMIC DNA]</scope>
    <source>
        <strain evidence="19">7/96</strain>
    </source>
</reference>
<dbReference type="SUPFAM" id="SSF51445">
    <property type="entry name" value="(Trans)glycosidases"/>
    <property type="match status" value="1"/>
</dbReference>
<keyword evidence="9" id="KW-0136">Cellulose degradation</keyword>
<dbReference type="EC" id="3.2.1.21" evidence="5"/>
<dbReference type="InterPro" id="IPR017853">
    <property type="entry name" value="GH"/>
</dbReference>
<dbReference type="InterPro" id="IPR050288">
    <property type="entry name" value="Cellulose_deg_GH3"/>
</dbReference>
<evidence type="ECO:0000256" key="12">
    <source>
        <dbReference type="ARBA" id="ARBA00023295"/>
    </source>
</evidence>
<dbReference type="Gene3D" id="3.20.20.300">
    <property type="entry name" value="Glycoside hydrolase, family 3, N-terminal domain"/>
    <property type="match status" value="1"/>
</dbReference>
<dbReference type="Proteomes" id="UP000094444">
    <property type="component" value="Unassembled WGS sequence"/>
</dbReference>
<keyword evidence="13" id="KW-0624">Polysaccharide degradation</keyword>
<keyword evidence="11" id="KW-0119">Carbohydrate metabolism</keyword>
<dbReference type="GO" id="GO:0005576">
    <property type="term" value="C:extracellular region"/>
    <property type="evidence" value="ECO:0007669"/>
    <property type="project" value="UniProtKB-SubCell"/>
</dbReference>
<dbReference type="InterPro" id="IPR026891">
    <property type="entry name" value="Fn3-like"/>
</dbReference>
<sequence>MRPTLSHLLPILAVSRSPLTRALTDADFYGQSPPVFPAPHAKGLGSWESAFAAAEALVGQMTLEEKLNVTGGQVNPANTCSGNTGSVPRLGFPGLCLQDAGNGVRAADLTNSYPSGIHVGASWDKNLTYRRGLEMGREFRAKGANVALGPVAGPLGRTVLGGRNWEGFSADPYLSGVLNAETIKGIQDAGVIANLKHLIANEQETWRRPYNDTDAASSNIDDKTMHELYLWPFVDGVRAGAASIMCSYNRVNNSYGCQNSKLMNGLLKTELEFQGFVVSDWNARTGGIAGPLAGLDMIMPNGTSWAANLTESVKNGSVTEERIDDMAHRIISTWYLLGQNDTSFPSPGVGIQNLSLPHELVDARSPEADPVLLEGAAAGHVLVKNVNNTLPLQNPKMLSIFGYDAQAPPTKNIDSLFELGYVSQPEMNDAVLGFEASFSQRAYDGVIYAGGRSGSNGPSYIDSPFGALTQLAKKTGTYLNWDLRSGNPPVNPMSDACLVFINAMATEGWDREGVHDDFSDGLVLNVASKCANTIVIVHAAGIRLVDQWIEHPNVTAAMIAHLPGQDIGESLVSLLYGDISPSGKLPYTLARNESDYGNLYEPCKPASADDRFPQCDYTEGVFIDYRHFDANNIEPRFEFGFGLSYTTFKYSSGSVKPAAAAAPSPPQGNNLLSQRVITPATDSIWDPIATVTITITNTGGRHAAEEVAQLYIGIPGEAQPARQLRGFEKVSLALGESADVAFELTRRDLSVWDVAAQEWVLQGGRYGLFVGASSRDIRWEGVFEI</sequence>
<dbReference type="PRINTS" id="PR00133">
    <property type="entry name" value="GLHYDRLASE3"/>
</dbReference>
<comment type="similarity">
    <text evidence="4">Belongs to the glycosyl hydrolase 3 family.</text>
</comment>
<keyword evidence="20" id="KW-1185">Reference proteome</keyword>
<dbReference type="InterPro" id="IPR002772">
    <property type="entry name" value="Glyco_hydro_3_C"/>
</dbReference>
<dbReference type="Gene3D" id="2.60.40.10">
    <property type="entry name" value="Immunoglobulins"/>
    <property type="match status" value="1"/>
</dbReference>
<evidence type="ECO:0000313" key="19">
    <source>
        <dbReference type="EMBL" id="POS81383.1"/>
    </source>
</evidence>
<organism evidence="19 20">
    <name type="scientific">Diaporthe helianthi</name>
    <dbReference type="NCBI Taxonomy" id="158607"/>
    <lineage>
        <taxon>Eukaryota</taxon>
        <taxon>Fungi</taxon>
        <taxon>Dikarya</taxon>
        <taxon>Ascomycota</taxon>
        <taxon>Pezizomycotina</taxon>
        <taxon>Sordariomycetes</taxon>
        <taxon>Sordariomycetidae</taxon>
        <taxon>Diaporthales</taxon>
        <taxon>Diaporthaceae</taxon>
        <taxon>Diaporthe</taxon>
    </lineage>
</organism>
<dbReference type="STRING" id="158607.A0A2P5IFW0"/>
<evidence type="ECO:0000256" key="5">
    <source>
        <dbReference type="ARBA" id="ARBA00012744"/>
    </source>
</evidence>